<dbReference type="EMBL" id="CP036170">
    <property type="protein sequence ID" value="QBF74895.1"/>
    <property type="molecule type" value="Genomic_DNA"/>
</dbReference>
<dbReference type="AlphaFoldDB" id="A0A494WLD9"/>
<evidence type="ECO:0000313" key="2">
    <source>
        <dbReference type="Proteomes" id="UP000289664"/>
    </source>
</evidence>
<dbReference type="KEGG" id="csci:HDCHBGLK_02303"/>
<organism evidence="1 2">
    <name type="scientific">Clostridium scindens (strain ATCC 35704 / DSM 5676 / VPI 13733 / 19)</name>
    <dbReference type="NCBI Taxonomy" id="411468"/>
    <lineage>
        <taxon>Bacteria</taxon>
        <taxon>Bacillati</taxon>
        <taxon>Bacillota</taxon>
        <taxon>Clostridia</taxon>
        <taxon>Lachnospirales</taxon>
        <taxon>Lachnospiraceae</taxon>
    </lineage>
</organism>
<accession>A0A494WLD9</accession>
<reference evidence="1 2" key="1">
    <citation type="journal article" date="2019" name="Appl. Environ. Microbiol.">
        <title>Clostridium scindens ATCC 35704: integration of nutritional requirements, the complete genome sequence, and global transcriptional responses to bile acids.</title>
        <authorList>
            <person name="Devendran S."/>
            <person name="Shrestha R."/>
            <person name="Alves J.M.P."/>
            <person name="Wolf P.G."/>
            <person name="Ly L."/>
            <person name="Hernandez A.G."/>
            <person name="Mendez-Garcia C."/>
            <person name="Inboden A."/>
            <person name="Wiley J."/>
            <person name="Paul O."/>
            <person name="Allen A."/>
            <person name="Springer E."/>
            <person name="Wright C.L."/>
            <person name="Fields C.J."/>
            <person name="Daniel S.L."/>
            <person name="Ridlon J.M."/>
        </authorList>
    </citation>
    <scope>NUCLEOTIDE SEQUENCE [LARGE SCALE GENOMIC DNA]</scope>
    <source>
        <strain evidence="1 2">ATCC 35704</strain>
    </source>
</reference>
<gene>
    <name evidence="1" type="ORF">HDCHBGLK_02303</name>
</gene>
<dbReference type="Proteomes" id="UP000289664">
    <property type="component" value="Chromosome"/>
</dbReference>
<keyword evidence="2" id="KW-1185">Reference proteome</keyword>
<sequence length="41" mass="4445">MKSSYIINNDSIINNAYSALPSTDSVVFVPCRPNPLGVYLA</sequence>
<evidence type="ECO:0000313" key="1">
    <source>
        <dbReference type="EMBL" id="QBF74895.1"/>
    </source>
</evidence>
<name>A0A494WLD9_CLOS5</name>
<proteinExistence type="predicted"/>
<protein>
    <submittedName>
        <fullName evidence="1">Uncharacterized protein</fullName>
    </submittedName>
</protein>